<keyword evidence="5" id="KW-1003">Cell membrane</keyword>
<feature type="transmembrane region" description="Helical" evidence="5">
    <location>
        <begin position="223"/>
        <end position="245"/>
    </location>
</feature>
<dbReference type="GO" id="GO:0140359">
    <property type="term" value="F:ABC-type transporter activity"/>
    <property type="evidence" value="ECO:0007669"/>
    <property type="project" value="InterPro"/>
</dbReference>
<keyword evidence="3 5" id="KW-1133">Transmembrane helix</keyword>
<dbReference type="InterPro" id="IPR000412">
    <property type="entry name" value="ABC_2_transport"/>
</dbReference>
<feature type="transmembrane region" description="Helical" evidence="5">
    <location>
        <begin position="105"/>
        <end position="129"/>
    </location>
</feature>
<comment type="subcellular location">
    <subcellularLocation>
        <location evidence="5">Cell inner membrane</location>
        <topology evidence="5">Multi-pass membrane protein</topology>
    </subcellularLocation>
    <subcellularLocation>
        <location evidence="1">Membrane</location>
        <topology evidence="1">Multi-pass membrane protein</topology>
    </subcellularLocation>
</comment>
<dbReference type="EMBL" id="CP027845">
    <property type="protein sequence ID" value="AVP88157.1"/>
    <property type="molecule type" value="Genomic_DNA"/>
</dbReference>
<keyword evidence="5" id="KW-0813">Transport</keyword>
<dbReference type="Pfam" id="PF01061">
    <property type="entry name" value="ABC2_membrane"/>
    <property type="match status" value="1"/>
</dbReference>
<feature type="transmembrane region" description="Helical" evidence="5">
    <location>
        <begin position="136"/>
        <end position="160"/>
    </location>
</feature>
<feature type="transmembrane region" description="Helical" evidence="5">
    <location>
        <begin position="20"/>
        <end position="43"/>
    </location>
</feature>
<keyword evidence="4 5" id="KW-0472">Membrane</keyword>
<evidence type="ECO:0000256" key="1">
    <source>
        <dbReference type="ARBA" id="ARBA00004141"/>
    </source>
</evidence>
<organism evidence="7 8">
    <name type="scientific">Candidatus Phycorickettsia trachydisci</name>
    <dbReference type="NCBI Taxonomy" id="2115978"/>
    <lineage>
        <taxon>Bacteria</taxon>
        <taxon>Pseudomonadati</taxon>
        <taxon>Pseudomonadota</taxon>
        <taxon>Alphaproteobacteria</taxon>
        <taxon>Rickettsiales</taxon>
        <taxon>Rickettsiaceae</taxon>
        <taxon>Candidatus Phycorickettsia</taxon>
    </lineage>
</organism>
<sequence length="253" mass="28268">MNLYGLYVLYLKETKRFLKVYNQTIITPAVSSLLLLAVLVLATSHTNAKVKGIDFEYFIGCGLIIMSILQNSFANSSSSLIMAKVIGYITDLLIPPFQGFEIVTAYTLGAITRGILVGCMVAMCLYPLIKFQVHSLGYLLFFSFAASMLMGLVGILTGLISETFDQNTAMTNYVIGPLSFLSGTFYSIEKLPHFFQIFNHFNPFFYMIDGFRYSLTGVHDSNIHIGVAILISFNTILFLVLKHLIDIGWKLKN</sequence>
<dbReference type="Proteomes" id="UP000241762">
    <property type="component" value="Chromosome"/>
</dbReference>
<dbReference type="InterPro" id="IPR047817">
    <property type="entry name" value="ABC2_TM_bact-type"/>
</dbReference>
<comment type="similarity">
    <text evidence="5">Belongs to the ABC-2 integral membrane protein family.</text>
</comment>
<keyword evidence="8" id="KW-1185">Reference proteome</keyword>
<dbReference type="GO" id="GO:0043190">
    <property type="term" value="C:ATP-binding cassette (ABC) transporter complex"/>
    <property type="evidence" value="ECO:0007669"/>
    <property type="project" value="InterPro"/>
</dbReference>
<protein>
    <recommendedName>
        <fullName evidence="5">Transport permease protein</fullName>
    </recommendedName>
</protein>
<feature type="transmembrane region" description="Helical" evidence="5">
    <location>
        <begin position="55"/>
        <end position="73"/>
    </location>
</feature>
<dbReference type="OrthoDB" id="9804001at2"/>
<proteinExistence type="inferred from homology"/>
<comment type="caution">
    <text evidence="5">Lacks conserved residue(s) required for the propagation of feature annotation.</text>
</comment>
<evidence type="ECO:0000313" key="7">
    <source>
        <dbReference type="EMBL" id="AVP88157.1"/>
    </source>
</evidence>
<dbReference type="PRINTS" id="PR00164">
    <property type="entry name" value="ABC2TRNSPORT"/>
</dbReference>
<reference evidence="7 8" key="1">
    <citation type="submission" date="2018-03" db="EMBL/GenBank/DDBJ databases">
        <title>A gene transfer event suggests a long-term partnership between eustigmatophyte algae and a novel lineage of endosymbiotic bacteria.</title>
        <authorList>
            <person name="Yurchenko T."/>
            <person name="Sevcikova T."/>
            <person name="Pribyl P."/>
            <person name="El Karkouri K."/>
            <person name="Klimes V."/>
            <person name="Amaral R."/>
            <person name="Zbrankova V."/>
            <person name="Kim E."/>
            <person name="Raoult D."/>
            <person name="Santos L.M.A."/>
            <person name="Elias M."/>
        </authorList>
    </citation>
    <scope>NUCLEOTIDE SEQUENCE [LARGE SCALE GENOMIC DNA]</scope>
    <source>
        <strain evidence="7">CCALA 838</strain>
    </source>
</reference>
<accession>A0A2P1PA63</accession>
<dbReference type="PIRSF" id="PIRSF006648">
    <property type="entry name" value="DrrB"/>
    <property type="match status" value="1"/>
</dbReference>
<feature type="domain" description="ABC transmembrane type-2" evidence="6">
    <location>
        <begin position="19"/>
        <end position="248"/>
    </location>
</feature>
<evidence type="ECO:0000259" key="6">
    <source>
        <dbReference type="PROSITE" id="PS51012"/>
    </source>
</evidence>
<dbReference type="InterPro" id="IPR013525">
    <property type="entry name" value="ABC2_TM"/>
</dbReference>
<evidence type="ECO:0000256" key="5">
    <source>
        <dbReference type="RuleBase" id="RU361157"/>
    </source>
</evidence>
<dbReference type="AlphaFoldDB" id="A0A2P1PA63"/>
<evidence type="ECO:0000256" key="4">
    <source>
        <dbReference type="ARBA" id="ARBA00023136"/>
    </source>
</evidence>
<dbReference type="PROSITE" id="PS51012">
    <property type="entry name" value="ABC_TM2"/>
    <property type="match status" value="1"/>
</dbReference>
<dbReference type="RefSeq" id="WP_106874970.1">
    <property type="nucleotide sequence ID" value="NZ_CP027845.1"/>
</dbReference>
<dbReference type="InterPro" id="IPR052522">
    <property type="entry name" value="ABC-2_transport_permease"/>
</dbReference>
<dbReference type="PANTHER" id="PTHR43332">
    <property type="entry name" value="INNER MEMBRANE TRANSPORT PERMEASE YADH-RELATED"/>
    <property type="match status" value="1"/>
</dbReference>
<dbReference type="PANTHER" id="PTHR43332:SF2">
    <property type="entry name" value="INNER MEMBRANE TRANSPORT PERMEASE YADH"/>
    <property type="match status" value="1"/>
</dbReference>
<gene>
    <name evidence="7" type="ORF">phytr_12320</name>
</gene>
<evidence type="ECO:0000313" key="8">
    <source>
        <dbReference type="Proteomes" id="UP000241762"/>
    </source>
</evidence>
<dbReference type="KEGG" id="ptc:phytr_12320"/>
<keyword evidence="2 5" id="KW-0812">Transmembrane</keyword>
<evidence type="ECO:0000256" key="2">
    <source>
        <dbReference type="ARBA" id="ARBA00022692"/>
    </source>
</evidence>
<name>A0A2P1PA63_9RICK</name>
<evidence type="ECO:0000256" key="3">
    <source>
        <dbReference type="ARBA" id="ARBA00022989"/>
    </source>
</evidence>